<dbReference type="PROSITE" id="PS51837">
    <property type="entry name" value="LITAF"/>
    <property type="match status" value="1"/>
</dbReference>
<dbReference type="SMART" id="SM00714">
    <property type="entry name" value="LITAF"/>
    <property type="match status" value="1"/>
</dbReference>
<dbReference type="EMBL" id="JANBPY010000562">
    <property type="protein sequence ID" value="KAJ1965867.1"/>
    <property type="molecule type" value="Genomic_DNA"/>
</dbReference>
<comment type="similarity">
    <text evidence="2">Belongs to the CDIP1/LITAF family.</text>
</comment>
<keyword evidence="10" id="KW-1185">Reference proteome</keyword>
<sequence>MSEKEKLYTPTKGYTTFTSNPNNPDYQPLHPQPPPQPQPRPLHHFQPPVADPTNLPKRPATLRCPYCQVSVITNVKYRRGLATYALAAFTCVVCLPFFWVPLVVKSTRDVIHTCPRCGQYIGRHDACS</sequence>
<name>A0A9W8AQ42_9FUNG</name>
<evidence type="ECO:0000256" key="2">
    <source>
        <dbReference type="ARBA" id="ARBA00005975"/>
    </source>
</evidence>
<dbReference type="InterPro" id="IPR006629">
    <property type="entry name" value="LITAF"/>
</dbReference>
<dbReference type="AlphaFoldDB" id="A0A9W8AQ42"/>
<proteinExistence type="inferred from homology"/>
<evidence type="ECO:0000256" key="1">
    <source>
        <dbReference type="ARBA" id="ARBA00004170"/>
    </source>
</evidence>
<dbReference type="PANTHER" id="PTHR23292">
    <property type="entry name" value="LIPOPOLYSACCHARIDE-INDUCED TUMOR NECROSIS FACTOR-ALPHA FACTOR"/>
    <property type="match status" value="1"/>
</dbReference>
<dbReference type="PANTHER" id="PTHR23292:SF6">
    <property type="entry name" value="FI16602P1-RELATED"/>
    <property type="match status" value="1"/>
</dbReference>
<dbReference type="GO" id="GO:0008270">
    <property type="term" value="F:zinc ion binding"/>
    <property type="evidence" value="ECO:0007669"/>
    <property type="project" value="TreeGrafter"/>
</dbReference>
<keyword evidence="5 7" id="KW-0472">Membrane</keyword>
<feature type="compositionally biased region" description="Pro residues" evidence="6">
    <location>
        <begin position="30"/>
        <end position="40"/>
    </location>
</feature>
<dbReference type="OrthoDB" id="5599753at2759"/>
<dbReference type="InterPro" id="IPR037519">
    <property type="entry name" value="LITAF_fam"/>
</dbReference>
<evidence type="ECO:0000256" key="3">
    <source>
        <dbReference type="ARBA" id="ARBA00022723"/>
    </source>
</evidence>
<feature type="domain" description="LITAF" evidence="8">
    <location>
        <begin position="44"/>
        <end position="126"/>
    </location>
</feature>
<evidence type="ECO:0000256" key="7">
    <source>
        <dbReference type="SAM" id="Phobius"/>
    </source>
</evidence>
<comment type="caution">
    <text evidence="9">The sequence shown here is derived from an EMBL/GenBank/DDBJ whole genome shotgun (WGS) entry which is preliminary data.</text>
</comment>
<organism evidence="9 10">
    <name type="scientific">Dispira parvispora</name>
    <dbReference type="NCBI Taxonomy" id="1520584"/>
    <lineage>
        <taxon>Eukaryota</taxon>
        <taxon>Fungi</taxon>
        <taxon>Fungi incertae sedis</taxon>
        <taxon>Zoopagomycota</taxon>
        <taxon>Kickxellomycotina</taxon>
        <taxon>Dimargaritomycetes</taxon>
        <taxon>Dimargaritales</taxon>
        <taxon>Dimargaritaceae</taxon>
        <taxon>Dispira</taxon>
    </lineage>
</organism>
<dbReference type="GO" id="GO:0016020">
    <property type="term" value="C:membrane"/>
    <property type="evidence" value="ECO:0007669"/>
    <property type="project" value="UniProtKB-SubCell"/>
</dbReference>
<feature type="region of interest" description="Disordered" evidence="6">
    <location>
        <begin position="1"/>
        <end position="60"/>
    </location>
</feature>
<accession>A0A9W8AQ42</accession>
<dbReference type="Pfam" id="PF10601">
    <property type="entry name" value="zf-LITAF-like"/>
    <property type="match status" value="1"/>
</dbReference>
<keyword evidence="3" id="KW-0479">Metal-binding</keyword>
<feature type="compositionally biased region" description="Polar residues" evidence="6">
    <location>
        <begin position="12"/>
        <end position="25"/>
    </location>
</feature>
<evidence type="ECO:0000313" key="10">
    <source>
        <dbReference type="Proteomes" id="UP001150925"/>
    </source>
</evidence>
<evidence type="ECO:0000256" key="4">
    <source>
        <dbReference type="ARBA" id="ARBA00022833"/>
    </source>
</evidence>
<keyword evidence="7" id="KW-1133">Transmembrane helix</keyword>
<feature type="transmembrane region" description="Helical" evidence="7">
    <location>
        <begin position="81"/>
        <end position="100"/>
    </location>
</feature>
<evidence type="ECO:0000313" key="9">
    <source>
        <dbReference type="EMBL" id="KAJ1965867.1"/>
    </source>
</evidence>
<evidence type="ECO:0000259" key="8">
    <source>
        <dbReference type="PROSITE" id="PS51837"/>
    </source>
</evidence>
<dbReference type="Proteomes" id="UP001150925">
    <property type="component" value="Unassembled WGS sequence"/>
</dbReference>
<evidence type="ECO:0000256" key="6">
    <source>
        <dbReference type="SAM" id="MobiDB-lite"/>
    </source>
</evidence>
<comment type="subcellular location">
    <subcellularLocation>
        <location evidence="1">Membrane</location>
        <topology evidence="1">Peripheral membrane protein</topology>
    </subcellularLocation>
</comment>
<reference evidence="9" key="1">
    <citation type="submission" date="2022-07" db="EMBL/GenBank/DDBJ databases">
        <title>Phylogenomic reconstructions and comparative analyses of Kickxellomycotina fungi.</title>
        <authorList>
            <person name="Reynolds N.K."/>
            <person name="Stajich J.E."/>
            <person name="Barry K."/>
            <person name="Grigoriev I.V."/>
            <person name="Crous P."/>
            <person name="Smith M.E."/>
        </authorList>
    </citation>
    <scope>NUCLEOTIDE SEQUENCE</scope>
    <source>
        <strain evidence="9">RSA 1196</strain>
    </source>
</reference>
<evidence type="ECO:0000256" key="5">
    <source>
        <dbReference type="ARBA" id="ARBA00023136"/>
    </source>
</evidence>
<gene>
    <name evidence="9" type="ORF">IWQ62_002562</name>
</gene>
<protein>
    <recommendedName>
        <fullName evidence="8">LITAF domain-containing protein</fullName>
    </recommendedName>
</protein>
<keyword evidence="7" id="KW-0812">Transmembrane</keyword>
<keyword evidence="4" id="KW-0862">Zinc</keyword>